<evidence type="ECO:0000313" key="4">
    <source>
        <dbReference type="Proteomes" id="UP000825228"/>
    </source>
</evidence>
<dbReference type="Proteomes" id="UP000825228">
    <property type="component" value="Unassembled WGS sequence"/>
</dbReference>
<accession>A0ABS7P2E3</accession>
<dbReference type="InterPro" id="IPR023214">
    <property type="entry name" value="HAD_sf"/>
</dbReference>
<dbReference type="InterPro" id="IPR023198">
    <property type="entry name" value="PGP-like_dom2"/>
</dbReference>
<name>A0ABS7P2E3_9NOCA</name>
<dbReference type="InterPro" id="IPR036412">
    <property type="entry name" value="HAD-like_sf"/>
</dbReference>
<dbReference type="SFLD" id="SFLDS00003">
    <property type="entry name" value="Haloacid_Dehalogenase"/>
    <property type="match status" value="1"/>
</dbReference>
<proteinExistence type="inferred from homology"/>
<dbReference type="Pfam" id="PF00702">
    <property type="entry name" value="Hydrolase"/>
    <property type="match status" value="1"/>
</dbReference>
<dbReference type="Gene3D" id="1.10.150.240">
    <property type="entry name" value="Putative phosphatase, domain 2"/>
    <property type="match status" value="1"/>
</dbReference>
<gene>
    <name evidence="3" type="ORF">HQ603_07280</name>
</gene>
<dbReference type="PRINTS" id="PR00413">
    <property type="entry name" value="HADHALOGNASE"/>
</dbReference>
<dbReference type="NCBIfam" id="TIGR01428">
    <property type="entry name" value="HAD_type_II"/>
    <property type="match status" value="1"/>
</dbReference>
<dbReference type="RefSeq" id="WP_222683874.1">
    <property type="nucleotide sequence ID" value="NZ_JABUBT010000015.1"/>
</dbReference>
<keyword evidence="4" id="KW-1185">Reference proteome</keyword>
<dbReference type="SFLD" id="SFLDG01129">
    <property type="entry name" value="C1.5:_HAD__Beta-PGM__Phosphata"/>
    <property type="match status" value="1"/>
</dbReference>
<comment type="caution">
    <text evidence="3">The sequence shown here is derived from an EMBL/GenBank/DDBJ whole genome shotgun (WGS) entry which is preliminary data.</text>
</comment>
<keyword evidence="2" id="KW-0378">Hydrolase</keyword>
<evidence type="ECO:0000256" key="1">
    <source>
        <dbReference type="ARBA" id="ARBA00008106"/>
    </source>
</evidence>
<evidence type="ECO:0000256" key="2">
    <source>
        <dbReference type="ARBA" id="ARBA00022801"/>
    </source>
</evidence>
<dbReference type="PANTHER" id="PTHR43316">
    <property type="entry name" value="HYDROLASE, HALOACID DELAHOGENASE-RELATED"/>
    <property type="match status" value="1"/>
</dbReference>
<evidence type="ECO:0000313" key="3">
    <source>
        <dbReference type="EMBL" id="MBY6366553.1"/>
    </source>
</evidence>
<dbReference type="InterPro" id="IPR006328">
    <property type="entry name" value="2-HAD"/>
</dbReference>
<dbReference type="InterPro" id="IPR006439">
    <property type="entry name" value="HAD-SF_hydro_IA"/>
</dbReference>
<dbReference type="InterPro" id="IPR051540">
    <property type="entry name" value="S-2-haloacid_dehalogenase"/>
</dbReference>
<dbReference type="NCBIfam" id="TIGR01493">
    <property type="entry name" value="HAD-SF-IA-v2"/>
    <property type="match status" value="1"/>
</dbReference>
<reference evidence="3 4" key="1">
    <citation type="submission" date="2020-06" db="EMBL/GenBank/DDBJ databases">
        <title>Taxonomy, biology and ecology of Rhodococcus bacteria occurring in California pistachio and other woody hosts as revealed by genome sequence analyses.</title>
        <authorList>
            <person name="Gai Y."/>
            <person name="Riely B."/>
        </authorList>
    </citation>
    <scope>NUCLEOTIDE SEQUENCE [LARGE SCALE GENOMIC DNA]</scope>
    <source>
        <strain evidence="3 4">BP-281</strain>
    </source>
</reference>
<sequence length="230" mass="24713">MTIPAAPEVFVFDVVGTLADLQPVEDRMQARGLPAGSLDPWFRHMLRDAMALTLAGDHRPFLDVAASALRSHTRGALSDDDVEWILGGFSETRPHPDAVPAVDAALESGARVFALSNGAASSTVGFLDRAGIRDRVEQVLSIDDVRAWKPSPAPYRLAVERAGVPASSMAMIAVHGWDLHGASRVGLRTGWCSREEGVLTPAFAQPDVVADRLDDVVRELASPGRNRRCS</sequence>
<comment type="similarity">
    <text evidence="1">Belongs to the HAD-like hydrolase superfamily. S-2-haloalkanoic acid dehalogenase family.</text>
</comment>
<dbReference type="PANTHER" id="PTHR43316:SF3">
    <property type="entry name" value="HALOACID DEHALOGENASE, TYPE II (AFU_ORTHOLOGUE AFUA_2G07750)-RELATED"/>
    <property type="match status" value="1"/>
</dbReference>
<dbReference type="EMBL" id="JABUBU010000003">
    <property type="protein sequence ID" value="MBY6366553.1"/>
    <property type="molecule type" value="Genomic_DNA"/>
</dbReference>
<dbReference type="Gene3D" id="3.40.50.1000">
    <property type="entry name" value="HAD superfamily/HAD-like"/>
    <property type="match status" value="1"/>
</dbReference>
<protein>
    <submittedName>
        <fullName evidence="3">Haloacid dehalogenase type II</fullName>
    </submittedName>
</protein>
<dbReference type="SUPFAM" id="SSF56784">
    <property type="entry name" value="HAD-like"/>
    <property type="match status" value="1"/>
</dbReference>
<organism evidence="3 4">
    <name type="scientific">Rhodococcoides corynebacterioides</name>
    <dbReference type="NCBI Taxonomy" id="53972"/>
    <lineage>
        <taxon>Bacteria</taxon>
        <taxon>Bacillati</taxon>
        <taxon>Actinomycetota</taxon>
        <taxon>Actinomycetes</taxon>
        <taxon>Mycobacteriales</taxon>
        <taxon>Nocardiaceae</taxon>
        <taxon>Rhodococcoides</taxon>
    </lineage>
</organism>